<comment type="caution">
    <text evidence="2">The sequence shown here is derived from an EMBL/GenBank/DDBJ whole genome shotgun (WGS) entry which is preliminary data.</text>
</comment>
<dbReference type="EMBL" id="CAJPDT010000086">
    <property type="protein sequence ID" value="CAF9935817.1"/>
    <property type="molecule type" value="Genomic_DNA"/>
</dbReference>
<dbReference type="Proteomes" id="UP000664534">
    <property type="component" value="Unassembled WGS sequence"/>
</dbReference>
<gene>
    <name evidence="2" type="ORF">IMSHALPRED_010361</name>
</gene>
<feature type="chain" id="PRO_5034899080" evidence="1">
    <location>
        <begin position="21"/>
        <end position="120"/>
    </location>
</feature>
<protein>
    <submittedName>
        <fullName evidence="2">Uncharacterized protein</fullName>
    </submittedName>
</protein>
<keyword evidence="3" id="KW-1185">Reference proteome</keyword>
<dbReference type="AlphaFoldDB" id="A0A8H3G362"/>
<feature type="signal peptide" evidence="1">
    <location>
        <begin position="1"/>
        <end position="20"/>
    </location>
</feature>
<evidence type="ECO:0000313" key="3">
    <source>
        <dbReference type="Proteomes" id="UP000664534"/>
    </source>
</evidence>
<name>A0A8H3G362_9LECA</name>
<keyword evidence="1" id="KW-0732">Signal</keyword>
<organism evidence="2 3">
    <name type="scientific">Imshaugia aleurites</name>
    <dbReference type="NCBI Taxonomy" id="172621"/>
    <lineage>
        <taxon>Eukaryota</taxon>
        <taxon>Fungi</taxon>
        <taxon>Dikarya</taxon>
        <taxon>Ascomycota</taxon>
        <taxon>Pezizomycotina</taxon>
        <taxon>Lecanoromycetes</taxon>
        <taxon>OSLEUM clade</taxon>
        <taxon>Lecanoromycetidae</taxon>
        <taxon>Lecanorales</taxon>
        <taxon>Lecanorineae</taxon>
        <taxon>Parmeliaceae</taxon>
        <taxon>Imshaugia</taxon>
    </lineage>
</organism>
<proteinExistence type="predicted"/>
<reference evidence="2" key="1">
    <citation type="submission" date="2021-03" db="EMBL/GenBank/DDBJ databases">
        <authorList>
            <person name="Tagirdzhanova G."/>
        </authorList>
    </citation>
    <scope>NUCLEOTIDE SEQUENCE</scope>
</reference>
<evidence type="ECO:0000256" key="1">
    <source>
        <dbReference type="SAM" id="SignalP"/>
    </source>
</evidence>
<evidence type="ECO:0000313" key="2">
    <source>
        <dbReference type="EMBL" id="CAF9935817.1"/>
    </source>
</evidence>
<accession>A0A8H3G362</accession>
<dbReference type="OrthoDB" id="4509278at2759"/>
<sequence length="120" mass="12349">MKLFTTTAAALLAALNITSAAPTQPETRQFGTVVTFEGAGSNPPTYTISPPFDGTNVTINTGLSISHINVNAEEGVCRFAGIDGSFVFIVGEGTVDVGPPQVQVSVRCSAFSCIGPPINC</sequence>